<accession>A0ABY7FEY7</accession>
<name>A0ABY7FEY7_MYAAR</name>
<dbReference type="Proteomes" id="UP001164746">
    <property type="component" value="Chromosome 11"/>
</dbReference>
<keyword evidence="2" id="KW-1185">Reference proteome</keyword>
<sequence>MTAFIVDMFMYEYTIQKDGKVDSTVEKKIKELGLGIDAETGLEISQPMSDEQMSELMEGNNIKLPPVHPWIEKSTPRGSGSSGYIAPSEARAKLGQLSSFNTSNLWRVNIVDMQLMVPNMLVPDIFKTRFRNAEIRFSTFSSYVNKRKSSIPTLNKFDGIRFHIKKKGWTKIEVLLQQLYDGEGDVDTTIDFKDRSEENKAKTMLA</sequence>
<dbReference type="EMBL" id="CP111022">
    <property type="protein sequence ID" value="WAR20640.1"/>
    <property type="molecule type" value="Genomic_DNA"/>
</dbReference>
<evidence type="ECO:0000313" key="1">
    <source>
        <dbReference type="EMBL" id="WAR20640.1"/>
    </source>
</evidence>
<evidence type="ECO:0000313" key="2">
    <source>
        <dbReference type="Proteomes" id="UP001164746"/>
    </source>
</evidence>
<organism evidence="1 2">
    <name type="scientific">Mya arenaria</name>
    <name type="common">Soft-shell clam</name>
    <dbReference type="NCBI Taxonomy" id="6604"/>
    <lineage>
        <taxon>Eukaryota</taxon>
        <taxon>Metazoa</taxon>
        <taxon>Spiralia</taxon>
        <taxon>Lophotrochozoa</taxon>
        <taxon>Mollusca</taxon>
        <taxon>Bivalvia</taxon>
        <taxon>Autobranchia</taxon>
        <taxon>Heteroconchia</taxon>
        <taxon>Euheterodonta</taxon>
        <taxon>Imparidentia</taxon>
        <taxon>Neoheterodontei</taxon>
        <taxon>Myida</taxon>
        <taxon>Myoidea</taxon>
        <taxon>Myidae</taxon>
        <taxon>Mya</taxon>
    </lineage>
</organism>
<proteinExistence type="predicted"/>
<reference evidence="1" key="1">
    <citation type="submission" date="2022-11" db="EMBL/GenBank/DDBJ databases">
        <title>Centuries of genome instability and evolution in soft-shell clam transmissible cancer (bioRxiv).</title>
        <authorList>
            <person name="Hart S.F.M."/>
            <person name="Yonemitsu M.A."/>
            <person name="Giersch R.M."/>
            <person name="Beal B.F."/>
            <person name="Arriagada G."/>
            <person name="Davis B.W."/>
            <person name="Ostrander E.A."/>
            <person name="Goff S.P."/>
            <person name="Metzger M.J."/>
        </authorList>
    </citation>
    <scope>NUCLEOTIDE SEQUENCE</scope>
    <source>
        <strain evidence="1">MELC-2E11</strain>
        <tissue evidence="1">Siphon/mantle</tissue>
    </source>
</reference>
<gene>
    <name evidence="1" type="ORF">MAR_002478</name>
</gene>
<protein>
    <submittedName>
        <fullName evidence="1">Uncharacterized protein</fullName>
    </submittedName>
</protein>